<dbReference type="SUPFAM" id="SSF51735">
    <property type="entry name" value="NAD(P)-binding Rossmann-fold domains"/>
    <property type="match status" value="1"/>
</dbReference>
<keyword evidence="1 4" id="KW-0560">Oxidoreductase</keyword>
<dbReference type="Gene3D" id="3.40.50.720">
    <property type="entry name" value="NAD(P)-binding Rossmann-like Domain"/>
    <property type="match status" value="2"/>
</dbReference>
<dbReference type="AlphaFoldDB" id="A0A0U5BK05"/>
<dbReference type="PANTHER" id="PTHR43333">
    <property type="entry name" value="2-HACID_DH_C DOMAIN-CONTAINING PROTEIN"/>
    <property type="match status" value="1"/>
</dbReference>
<evidence type="ECO:0000313" key="5">
    <source>
        <dbReference type="EMBL" id="NHO40301.1"/>
    </source>
</evidence>
<evidence type="ECO:0000313" key="7">
    <source>
        <dbReference type="Proteomes" id="UP000657200"/>
    </source>
</evidence>
<keyword evidence="2" id="KW-0520">NAD</keyword>
<dbReference type="STRING" id="431306.AGA_1858"/>
<dbReference type="RefSeq" id="WP_059023883.1">
    <property type="nucleotide sequence ID" value="NZ_LN609302.1"/>
</dbReference>
<dbReference type="PANTHER" id="PTHR43333:SF1">
    <property type="entry name" value="D-ISOMER SPECIFIC 2-HYDROXYACID DEHYDROGENASE NAD-BINDING DOMAIN-CONTAINING PROTEIN"/>
    <property type="match status" value="1"/>
</dbReference>
<dbReference type="EMBL" id="LN609302">
    <property type="protein sequence ID" value="CEF56236.1"/>
    <property type="molecule type" value="Genomic_DNA"/>
</dbReference>
<proteinExistence type="predicted"/>
<dbReference type="EC" id="1.1.1.79" evidence="4"/>
<protein>
    <submittedName>
        <fullName evidence="4">D-isomer specific 2-hydroxyacid dehydrogenase, NAD-binding</fullName>
        <ecNumber evidence="4">1.1.1.79</ecNumber>
    </submittedName>
    <submittedName>
        <fullName evidence="5">Glyoxylate reductase (NADP(+))</fullName>
    </submittedName>
</protein>
<dbReference type="Proteomes" id="UP000068250">
    <property type="component" value="Chromosome I"/>
</dbReference>
<reference evidence="6" key="2">
    <citation type="submission" date="2014-09" db="EMBL/GenBank/DDBJ databases">
        <authorList>
            <person name="Illeghems K.G."/>
        </authorList>
    </citation>
    <scope>NUCLEOTIDE SEQUENCE [LARGE SCALE GENOMIC DNA]</scope>
    <source>
        <strain evidence="6">LMG 23848T</strain>
    </source>
</reference>
<evidence type="ECO:0000313" key="4">
    <source>
        <dbReference type="EMBL" id="CEF56236.1"/>
    </source>
</evidence>
<dbReference type="GO" id="GO:0051287">
    <property type="term" value="F:NAD binding"/>
    <property type="evidence" value="ECO:0007669"/>
    <property type="project" value="InterPro"/>
</dbReference>
<name>A0A0U5BK05_9PROT</name>
<dbReference type="EMBL" id="WOTE01000008">
    <property type="protein sequence ID" value="NHO40301.1"/>
    <property type="molecule type" value="Genomic_DNA"/>
</dbReference>
<dbReference type="GO" id="GO:0030267">
    <property type="term" value="F:glyoxylate reductase (NADPH) activity"/>
    <property type="evidence" value="ECO:0007669"/>
    <property type="project" value="UniProtKB-EC"/>
</dbReference>
<evidence type="ECO:0000256" key="2">
    <source>
        <dbReference type="ARBA" id="ARBA00023027"/>
    </source>
</evidence>
<evidence type="ECO:0000256" key="1">
    <source>
        <dbReference type="ARBA" id="ARBA00023002"/>
    </source>
</evidence>
<dbReference type="PATRIC" id="fig|431306.5.peg.1904"/>
<dbReference type="InterPro" id="IPR036291">
    <property type="entry name" value="NAD(P)-bd_dom_sf"/>
</dbReference>
<evidence type="ECO:0000259" key="3">
    <source>
        <dbReference type="Pfam" id="PF02826"/>
    </source>
</evidence>
<accession>A0A0U5BK05</accession>
<sequence>MTTSAARPLLVDQIGGPIAHLLADYTEQVRVISGDCENAAPWDVQGADILFTRPSRAWANAPSSPPIAWQKGPRWVQIASTGIDCFPKWVTEGRLVTCGRGDAATPIAEYVIASLLHHERQIDTLHPASPKEWETMIAPFRQNPVTGTLRGRNLGLAGYGAIGRAVANLASAFGMNIHVLRREPWEGETNGVQPVQSLSELFRVSDHLVLAMPLTPDTRHIVGADVLRQARPGLHLVNVARGALIDQEALLRALNNGRPAFASLDVTTPEPLPEGHPFYTHPRIRLTPHISWVGPSVRDNLVRRIRTNLTHFLQGKPLIDTVDPARGY</sequence>
<feature type="domain" description="D-isomer specific 2-hydroxyacid dehydrogenase NAD-binding" evidence="3">
    <location>
        <begin position="114"/>
        <end position="291"/>
    </location>
</feature>
<dbReference type="InterPro" id="IPR006140">
    <property type="entry name" value="D-isomer_DH_NAD-bd"/>
</dbReference>
<dbReference type="Pfam" id="PF02826">
    <property type="entry name" value="2-Hacid_dh_C"/>
    <property type="match status" value="1"/>
</dbReference>
<organism evidence="4 6">
    <name type="scientific">Acetobacter ghanensis</name>
    <dbReference type="NCBI Taxonomy" id="431306"/>
    <lineage>
        <taxon>Bacteria</taxon>
        <taxon>Pseudomonadati</taxon>
        <taxon>Pseudomonadota</taxon>
        <taxon>Alphaproteobacteria</taxon>
        <taxon>Acetobacterales</taxon>
        <taxon>Acetobacteraceae</taxon>
        <taxon>Acetobacter</taxon>
    </lineage>
</organism>
<dbReference type="Proteomes" id="UP000657200">
    <property type="component" value="Unassembled WGS sequence"/>
</dbReference>
<evidence type="ECO:0000313" key="6">
    <source>
        <dbReference type="Proteomes" id="UP000068250"/>
    </source>
</evidence>
<dbReference type="OrthoDB" id="9793626at2"/>
<reference evidence="4" key="1">
    <citation type="submission" date="2014-09" db="EMBL/GenBank/DDBJ databases">
        <authorList>
            <person name="Magalhaes I.L.F."/>
            <person name="Oliveira U."/>
            <person name="Santos F.R."/>
            <person name="Vidigal T.H.D.A."/>
            <person name="Brescovit A.D."/>
            <person name="Santos A.J."/>
        </authorList>
    </citation>
    <scope>NUCLEOTIDE SEQUENCE</scope>
    <source>
        <strain evidence="4">LMG 23848T</strain>
    </source>
</reference>
<keyword evidence="7" id="KW-1185">Reference proteome</keyword>
<gene>
    <name evidence="4" type="ORF">AGA_1858</name>
    <name evidence="5" type="ORF">GOB80_11530</name>
</gene>
<reference evidence="5 7" key="3">
    <citation type="journal article" date="2020" name="Int. J. Syst. Evol. Microbiol.">
        <title>Novel acetic acid bacteria from cider fermentations: Acetobacter conturbans sp. nov. and Acetobacter fallax sp. nov.</title>
        <authorList>
            <person name="Sombolestani A.S."/>
            <person name="Cleenwerck I."/>
            <person name="Cnockaert M."/>
            <person name="Borremans W."/>
            <person name="Wieme A.D."/>
            <person name="De Vuyst L."/>
            <person name="Vandamme P."/>
        </authorList>
    </citation>
    <scope>NUCLEOTIDE SEQUENCE [LARGE SCALE GENOMIC DNA]</scope>
    <source>
        <strain evidence="5 7">LMG 23848</strain>
    </source>
</reference>